<reference evidence="2 3" key="1">
    <citation type="journal article" date="2020" name="Int. J. Syst. Evol. Microbiol.">
        <title>Paraburkholderia madseniana sp. nov., a phenolic acid-degrading bacterium isolated from acidic forest soil.</title>
        <authorList>
            <person name="Wilhelm R.C."/>
            <person name="Murphy S.J.L."/>
            <person name="Feriancek N.M."/>
            <person name="Karasz D.C."/>
            <person name="DeRito C.M."/>
            <person name="Newman J.D."/>
            <person name="Buckley D.H."/>
        </authorList>
    </citation>
    <scope>NUCLEOTIDE SEQUENCE [LARGE SCALE GENOMIC DNA]</scope>
    <source>
        <strain evidence="2 3">RP11</strain>
    </source>
</reference>
<evidence type="ECO:0000256" key="1">
    <source>
        <dbReference type="SAM" id="MobiDB-lite"/>
    </source>
</evidence>
<dbReference type="EMBL" id="VOSW01000171">
    <property type="protein sequence ID" value="KAE8753766.1"/>
    <property type="molecule type" value="Genomic_DNA"/>
</dbReference>
<feature type="region of interest" description="Disordered" evidence="1">
    <location>
        <begin position="52"/>
        <end position="92"/>
    </location>
</feature>
<dbReference type="OrthoDB" id="441807at2"/>
<gene>
    <name evidence="2" type="ORF">FSO04_43265</name>
</gene>
<accession>A0A6N6W032</accession>
<sequence length="157" mass="18204">MIAIQTPRCCPRCGQTKIAELDFHRKGSGYASYCKPCVTLCQAEWRAKNRARTNTTARRSYEKNPDAKRRYAQKNKEKFNAAKRERTRRRYEEKRLTNPDLPIRFRNGTAKLNETRVLLIRQRLAEGESVASLARAFGVHVVTIYAIKKGETWKDAI</sequence>
<comment type="caution">
    <text evidence="2">The sequence shown here is derived from an EMBL/GenBank/DDBJ whole genome shotgun (WGS) entry which is preliminary data.</text>
</comment>
<name>A0A6N6W032_9BURK</name>
<evidence type="ECO:0000313" key="2">
    <source>
        <dbReference type="EMBL" id="KAE8753766.1"/>
    </source>
</evidence>
<evidence type="ECO:0008006" key="4">
    <source>
        <dbReference type="Google" id="ProtNLM"/>
    </source>
</evidence>
<dbReference type="Proteomes" id="UP000463700">
    <property type="component" value="Unassembled WGS sequence"/>
</dbReference>
<feature type="compositionally biased region" description="Basic and acidic residues" evidence="1">
    <location>
        <begin position="59"/>
        <end position="92"/>
    </location>
</feature>
<dbReference type="RefSeq" id="WP_154567480.1">
    <property type="nucleotide sequence ID" value="NZ_VOSW01000171.1"/>
</dbReference>
<organism evidence="2 3">
    <name type="scientific">Paraburkholderia madseniana</name>
    <dbReference type="NCBI Taxonomy" id="2599607"/>
    <lineage>
        <taxon>Bacteria</taxon>
        <taxon>Pseudomonadati</taxon>
        <taxon>Pseudomonadota</taxon>
        <taxon>Betaproteobacteria</taxon>
        <taxon>Burkholderiales</taxon>
        <taxon>Burkholderiaceae</taxon>
        <taxon>Paraburkholderia</taxon>
    </lineage>
</organism>
<proteinExistence type="predicted"/>
<protein>
    <recommendedName>
        <fullName evidence="4">Helix-turn-helix domain-containing protein</fullName>
    </recommendedName>
</protein>
<evidence type="ECO:0000313" key="3">
    <source>
        <dbReference type="Proteomes" id="UP000463700"/>
    </source>
</evidence>
<dbReference type="AlphaFoldDB" id="A0A6N6W032"/>